<feature type="compositionally biased region" description="Polar residues" evidence="1">
    <location>
        <begin position="35"/>
        <end position="47"/>
    </location>
</feature>
<comment type="caution">
    <text evidence="2">The sequence shown here is derived from an EMBL/GenBank/DDBJ whole genome shotgun (WGS) entry which is preliminary data.</text>
</comment>
<dbReference type="EMBL" id="JAULSV010000005">
    <property type="protein sequence ID" value="KAK0644419.1"/>
    <property type="molecule type" value="Genomic_DNA"/>
</dbReference>
<organism evidence="2 3">
    <name type="scientific">Cercophora newfieldiana</name>
    <dbReference type="NCBI Taxonomy" id="92897"/>
    <lineage>
        <taxon>Eukaryota</taxon>
        <taxon>Fungi</taxon>
        <taxon>Dikarya</taxon>
        <taxon>Ascomycota</taxon>
        <taxon>Pezizomycotina</taxon>
        <taxon>Sordariomycetes</taxon>
        <taxon>Sordariomycetidae</taxon>
        <taxon>Sordariales</taxon>
        <taxon>Lasiosphaeriaceae</taxon>
        <taxon>Cercophora</taxon>
    </lineage>
</organism>
<feature type="compositionally biased region" description="Basic residues" evidence="1">
    <location>
        <begin position="24"/>
        <end position="34"/>
    </location>
</feature>
<sequence>MLQVLSRPRSIPTNPSLRLILAKHSHQHPGHRPTKAQSTSPQKSTSMKPASIVYPTLALVGITTAGPVGLAGAAVGCLGICTSALATCHAAGHGLSVFTFGFTSFLAMTSCHQVFLGCQAQCMSSTIVPAIVSPL</sequence>
<accession>A0AA40CPD6</accession>
<evidence type="ECO:0000313" key="3">
    <source>
        <dbReference type="Proteomes" id="UP001174936"/>
    </source>
</evidence>
<gene>
    <name evidence="2" type="ORF">B0T16DRAFT_417648</name>
</gene>
<protein>
    <submittedName>
        <fullName evidence="2">Uncharacterized protein</fullName>
    </submittedName>
</protein>
<proteinExistence type="predicted"/>
<evidence type="ECO:0000256" key="1">
    <source>
        <dbReference type="SAM" id="MobiDB-lite"/>
    </source>
</evidence>
<reference evidence="2" key="1">
    <citation type="submission" date="2023-06" db="EMBL/GenBank/DDBJ databases">
        <title>Genome-scale phylogeny and comparative genomics of the fungal order Sordariales.</title>
        <authorList>
            <consortium name="Lawrence Berkeley National Laboratory"/>
            <person name="Hensen N."/>
            <person name="Bonometti L."/>
            <person name="Westerberg I."/>
            <person name="Brannstrom I.O."/>
            <person name="Guillou S."/>
            <person name="Cros-Aarteil S."/>
            <person name="Calhoun S."/>
            <person name="Haridas S."/>
            <person name="Kuo A."/>
            <person name="Mondo S."/>
            <person name="Pangilinan J."/>
            <person name="Riley R."/>
            <person name="Labutti K."/>
            <person name="Andreopoulos B."/>
            <person name="Lipzen A."/>
            <person name="Chen C."/>
            <person name="Yanf M."/>
            <person name="Daum C."/>
            <person name="Ng V."/>
            <person name="Clum A."/>
            <person name="Steindorff A."/>
            <person name="Ohm R."/>
            <person name="Martin F."/>
            <person name="Silar P."/>
            <person name="Natvig D."/>
            <person name="Lalanne C."/>
            <person name="Gautier V."/>
            <person name="Ament-Velasquez S.L."/>
            <person name="Kruys A."/>
            <person name="Hutchinson M.I."/>
            <person name="Powell A.J."/>
            <person name="Barry K."/>
            <person name="Miller A.N."/>
            <person name="Grigoriev I.V."/>
            <person name="Debuchy R."/>
            <person name="Gladieux P."/>
            <person name="Thoren M.H."/>
            <person name="Johannesson H."/>
        </authorList>
    </citation>
    <scope>NUCLEOTIDE SEQUENCE</scope>
    <source>
        <strain evidence="2">SMH2532-1</strain>
    </source>
</reference>
<dbReference type="AlphaFoldDB" id="A0AA40CPD6"/>
<keyword evidence="3" id="KW-1185">Reference proteome</keyword>
<evidence type="ECO:0000313" key="2">
    <source>
        <dbReference type="EMBL" id="KAK0644419.1"/>
    </source>
</evidence>
<dbReference type="Proteomes" id="UP001174936">
    <property type="component" value="Unassembled WGS sequence"/>
</dbReference>
<name>A0AA40CPD6_9PEZI</name>
<feature type="region of interest" description="Disordered" evidence="1">
    <location>
        <begin position="24"/>
        <end position="47"/>
    </location>
</feature>